<accession>A0ACB8J124</accession>
<gene>
    <name evidence="1" type="ORF">KPL71_019740</name>
</gene>
<dbReference type="EMBL" id="CM039176">
    <property type="protein sequence ID" value="KAH9711419.1"/>
    <property type="molecule type" value="Genomic_DNA"/>
</dbReference>
<keyword evidence="2" id="KW-1185">Reference proteome</keyword>
<evidence type="ECO:0000313" key="1">
    <source>
        <dbReference type="EMBL" id="KAH9711419.1"/>
    </source>
</evidence>
<name>A0ACB8J124_CITSI</name>
<protein>
    <submittedName>
        <fullName evidence="1">Amino oxidase domain-containing protein</fullName>
    </submittedName>
</protein>
<organism evidence="1 2">
    <name type="scientific">Citrus sinensis</name>
    <name type="common">Sweet orange</name>
    <name type="synonym">Citrus aurantium var. sinensis</name>
    <dbReference type="NCBI Taxonomy" id="2711"/>
    <lineage>
        <taxon>Eukaryota</taxon>
        <taxon>Viridiplantae</taxon>
        <taxon>Streptophyta</taxon>
        <taxon>Embryophyta</taxon>
        <taxon>Tracheophyta</taxon>
        <taxon>Spermatophyta</taxon>
        <taxon>Magnoliopsida</taxon>
        <taxon>eudicotyledons</taxon>
        <taxon>Gunneridae</taxon>
        <taxon>Pentapetalae</taxon>
        <taxon>rosids</taxon>
        <taxon>malvids</taxon>
        <taxon>Sapindales</taxon>
        <taxon>Rutaceae</taxon>
        <taxon>Aurantioideae</taxon>
        <taxon>Citrus</taxon>
    </lineage>
</organism>
<comment type="caution">
    <text evidence="1">The sequence shown here is derived from an EMBL/GenBank/DDBJ whole genome shotgun (WGS) entry which is preliminary data.</text>
</comment>
<evidence type="ECO:0000313" key="2">
    <source>
        <dbReference type="Proteomes" id="UP000829398"/>
    </source>
</evidence>
<sequence>MWRRSFSNGVSLTRTLKDKKWDALVIGGGHNGLIAAAYLARGGLSVAVLERRHVIGGAAVTEELIPGFKFSRCSYLQSLLRPSVIRELELKKHGLKLLKPIATSFTPCLDGLYLLLGFDDQQNNSEISKFSKRDADTYPRYENELSKFCKIMDFLLDSPPPEALHGDLSFHDLLRDKMQKSVFWARCLRHVLSLGQKDLVDFMDILLSPTTKILNKWFESDVLKATVAADAITGSMASIHAPGSGYVLLHHVMGETDGDRNLWSHVEGGMGSVSLAISKAATKAGAHILVNTEVSQIMIGDSGEVDGVLLVDGTRVHSSFVLSNATPYKTFMGLVPRDVLPDDFLRAIKYSDYHSSVILLLLIIDHLFHLSSMEEIGSACQDAWNGLPSRRPVMEMTIPSSLDKTISPPGKHVVSLFTQYTPYKPSDGSWEDPTYRESYAQKCFSLIDEYAPGFSSSVIGYDLLTPPDLEREFGLTGNLTSQPETCGNIFHGAMGLDSLFLMRPVKGWSGYRTPVRGLYLCGSGSHPGGGVMGAPGRNAAHVVLQDFKKQSR</sequence>
<reference evidence="2" key="1">
    <citation type="journal article" date="2023" name="Hortic. Res.">
        <title>A chromosome-level phased genome enabling allele-level studies in sweet orange: a case study on citrus Huanglongbing tolerance.</title>
        <authorList>
            <person name="Wu B."/>
            <person name="Yu Q."/>
            <person name="Deng Z."/>
            <person name="Duan Y."/>
            <person name="Luo F."/>
            <person name="Gmitter F. Jr."/>
        </authorList>
    </citation>
    <scope>NUCLEOTIDE SEQUENCE [LARGE SCALE GENOMIC DNA]</scope>
    <source>
        <strain evidence="2">cv. Valencia</strain>
    </source>
</reference>
<proteinExistence type="predicted"/>
<dbReference type="Proteomes" id="UP000829398">
    <property type="component" value="Chromosome 7"/>
</dbReference>